<comment type="caution">
    <text evidence="4">The sequence shown here is derived from an EMBL/GenBank/DDBJ whole genome shotgun (WGS) entry which is preliminary data.</text>
</comment>
<comment type="similarity">
    <text evidence="1">Belongs to the filamin family.</text>
</comment>
<organism evidence="4 5">
    <name type="scientific">Paralvinella palmiformis</name>
    <dbReference type="NCBI Taxonomy" id="53620"/>
    <lineage>
        <taxon>Eukaryota</taxon>
        <taxon>Metazoa</taxon>
        <taxon>Spiralia</taxon>
        <taxon>Lophotrochozoa</taxon>
        <taxon>Annelida</taxon>
        <taxon>Polychaeta</taxon>
        <taxon>Sedentaria</taxon>
        <taxon>Canalipalpata</taxon>
        <taxon>Terebellida</taxon>
        <taxon>Terebelliformia</taxon>
        <taxon>Alvinellidae</taxon>
        <taxon>Paralvinella</taxon>
    </lineage>
</organism>
<accession>A0AAD9JY75</accession>
<evidence type="ECO:0000313" key="4">
    <source>
        <dbReference type="EMBL" id="KAK2160895.1"/>
    </source>
</evidence>
<evidence type="ECO:0008006" key="6">
    <source>
        <dbReference type="Google" id="ProtNLM"/>
    </source>
</evidence>
<evidence type="ECO:0000313" key="5">
    <source>
        <dbReference type="Proteomes" id="UP001208570"/>
    </source>
</evidence>
<dbReference type="InterPro" id="IPR017868">
    <property type="entry name" value="Filamin/ABP280_repeat-like"/>
</dbReference>
<keyword evidence="5" id="KW-1185">Reference proteome</keyword>
<dbReference type="GO" id="GO:0051015">
    <property type="term" value="F:actin filament binding"/>
    <property type="evidence" value="ECO:0007669"/>
    <property type="project" value="InterPro"/>
</dbReference>
<feature type="repeat" description="Filamin" evidence="3">
    <location>
        <begin position="49"/>
        <end position="138"/>
    </location>
</feature>
<dbReference type="EMBL" id="JAODUP010000125">
    <property type="protein sequence ID" value="KAK2160895.1"/>
    <property type="molecule type" value="Genomic_DNA"/>
</dbReference>
<feature type="repeat" description="Filamin" evidence="3">
    <location>
        <begin position="515"/>
        <end position="608"/>
    </location>
</feature>
<feature type="repeat" description="Filamin" evidence="3">
    <location>
        <begin position="323"/>
        <end position="418"/>
    </location>
</feature>
<name>A0AAD9JY75_9ANNE</name>
<dbReference type="InterPro" id="IPR044801">
    <property type="entry name" value="Filamin"/>
</dbReference>
<feature type="repeat" description="Filamin" evidence="3">
    <location>
        <begin position="421"/>
        <end position="513"/>
    </location>
</feature>
<dbReference type="Gene3D" id="2.60.40.10">
    <property type="entry name" value="Immunoglobulins"/>
    <property type="match status" value="9"/>
</dbReference>
<dbReference type="PANTHER" id="PTHR38537:SF8">
    <property type="entry name" value="FILAMIN-A"/>
    <property type="match status" value="1"/>
</dbReference>
<feature type="repeat" description="Filamin" evidence="3">
    <location>
        <begin position="610"/>
        <end position="701"/>
    </location>
</feature>
<feature type="repeat" description="Filamin" evidence="3">
    <location>
        <begin position="1"/>
        <end position="49"/>
    </location>
</feature>
<dbReference type="SMART" id="SM00557">
    <property type="entry name" value="IG_FLMN"/>
    <property type="match status" value="8"/>
</dbReference>
<gene>
    <name evidence="4" type="ORF">LSH36_125g02020</name>
</gene>
<dbReference type="FunFam" id="2.60.40.10:FF:000092">
    <property type="entry name" value="Filamin-B isoform B"/>
    <property type="match status" value="1"/>
</dbReference>
<dbReference type="InterPro" id="IPR014756">
    <property type="entry name" value="Ig_E-set"/>
</dbReference>
<feature type="repeat" description="Filamin" evidence="3">
    <location>
        <begin position="229"/>
        <end position="320"/>
    </location>
</feature>
<dbReference type="SUPFAM" id="SSF81296">
    <property type="entry name" value="E set domains"/>
    <property type="match status" value="9"/>
</dbReference>
<dbReference type="PANTHER" id="PTHR38537">
    <property type="entry name" value="JITTERBUG, ISOFORM N"/>
    <property type="match status" value="1"/>
</dbReference>
<reference evidence="4" key="1">
    <citation type="journal article" date="2023" name="Mol. Biol. Evol.">
        <title>Third-Generation Sequencing Reveals the Adaptive Role of the Epigenome in Three Deep-Sea Polychaetes.</title>
        <authorList>
            <person name="Perez M."/>
            <person name="Aroh O."/>
            <person name="Sun Y."/>
            <person name="Lan Y."/>
            <person name="Juniper S.K."/>
            <person name="Young C.R."/>
            <person name="Angers B."/>
            <person name="Qian P.Y."/>
        </authorList>
    </citation>
    <scope>NUCLEOTIDE SEQUENCE</scope>
    <source>
        <strain evidence="4">P08H-3</strain>
    </source>
</reference>
<dbReference type="Pfam" id="PF00630">
    <property type="entry name" value="Filamin"/>
    <property type="match status" value="8"/>
</dbReference>
<protein>
    <recommendedName>
        <fullName evidence="6">Filamin</fullName>
    </recommendedName>
</protein>
<evidence type="ECO:0000256" key="2">
    <source>
        <dbReference type="ARBA" id="ARBA00022737"/>
    </source>
</evidence>
<proteinExistence type="inferred from homology"/>
<feature type="repeat" description="Filamin" evidence="3">
    <location>
        <begin position="137"/>
        <end position="226"/>
    </location>
</feature>
<dbReference type="PROSITE" id="PS50194">
    <property type="entry name" value="FILAMIN_REPEAT"/>
    <property type="match status" value="9"/>
</dbReference>
<dbReference type="InterPro" id="IPR013783">
    <property type="entry name" value="Ig-like_fold"/>
</dbReference>
<evidence type="ECO:0000256" key="3">
    <source>
        <dbReference type="PROSITE-ProRule" id="PRU00087"/>
    </source>
</evidence>
<evidence type="ECO:0000256" key="1">
    <source>
        <dbReference type="ARBA" id="ARBA00009238"/>
    </source>
</evidence>
<dbReference type="Proteomes" id="UP001208570">
    <property type="component" value="Unassembled WGS sequence"/>
</dbReference>
<dbReference type="InterPro" id="IPR001298">
    <property type="entry name" value="Filamin/ABP280_rpt"/>
</dbReference>
<keyword evidence="2" id="KW-0677">Repeat</keyword>
<dbReference type="AlphaFoldDB" id="A0AAD9JY75"/>
<feature type="repeat" description="Filamin" evidence="3">
    <location>
        <begin position="732"/>
        <end position="827"/>
    </location>
</feature>
<sequence>MHSQSKHNIKTNRDGSILIEYHPIDTGVHEVNLNYNDQQLEGTPIRCIVDSIGNGYVTAFGSGLNYGSSGKDSIFTIVGGGNDLSINIDGPSKAEITKKDIGSGATEYKFLPMSPGEYLVNIKAKGKHIHGSPFSCKVSGEGRKRCQLSLTATSDVALGDGKDIDLANAKGILKMPSGNSEACLLKKNPDGRLFIASFQPKTKGQYIIDVTQEGHGVKGSPFKLDVTDSNVSTASQVKASGAVSEGKANTWNEVFLDISNAGYGSLGVSVEGPHRSDLDCKSEKPRMYKLSYKPHEPGIYLLNIRFGDEHITGSPFMVSVGGEPSGRVRETVVKNIGEVQPVYKDTPCEFQLKIPGTDPLDMEATLTAPSGKSELCEISDLPEALYDIRFKPWEEGVHTVSLKHKGLHISGSPFQYTVGSMPAGGTHKVEIGGTGLEKGEVHQKNEFNIYTREAGPGALSVSVEGPSKAKLDVVDRGHGYTTVSYVVEKPGEYGIHVKYNDVHVPDSPTMVYVVPDSADAKKVTIHGLRDRGLEVDKPATFHLNMNGARGNLHAHLNTPSGSEEDIFIQELDRDMYAVRFVPKENGIYYVHIKLNEAHIPGSPFPMLVGQLGADPALVIAKGEGLEKGTTGKACKFIVVTTNAGHGTLNVIIQGPSRTAIICTELDEGYEFTYTPMAPGDYLINIKYCNVTIAGCPTKASVTGAGKPSEITETSGLSVETVEKKPGAVKTKRFMGDANKIMTKGNGLKKGFINRTNTFTIETKDAGQAMLTLGLMSPSGNPVEELTYKKTRPTIYTVNYRCREKGEYQMIIRWGNEDVPGSPFNITVS</sequence>
<dbReference type="GO" id="GO:0030036">
    <property type="term" value="P:actin cytoskeleton organization"/>
    <property type="evidence" value="ECO:0007669"/>
    <property type="project" value="InterPro"/>
</dbReference>